<comment type="pathway">
    <text evidence="1">Cofactor biosynthesis; adenosylcobalamin biosynthesis.</text>
</comment>
<evidence type="ECO:0000256" key="2">
    <source>
        <dbReference type="ARBA" id="ARBA00022573"/>
    </source>
</evidence>
<dbReference type="NCBIfam" id="TIGR01466">
    <property type="entry name" value="cobJ_cbiH"/>
    <property type="match status" value="1"/>
</dbReference>
<keyword evidence="2" id="KW-0169">Cobalamin biosynthesis</keyword>
<evidence type="ECO:0000259" key="6">
    <source>
        <dbReference type="Pfam" id="PF00590"/>
    </source>
</evidence>
<evidence type="ECO:0000256" key="3">
    <source>
        <dbReference type="ARBA" id="ARBA00022603"/>
    </source>
</evidence>
<dbReference type="Proteomes" id="UP001268256">
    <property type="component" value="Unassembled WGS sequence"/>
</dbReference>
<dbReference type="Gene3D" id="3.40.50.11220">
    <property type="match status" value="1"/>
</dbReference>
<evidence type="ECO:0000256" key="4">
    <source>
        <dbReference type="ARBA" id="ARBA00022679"/>
    </source>
</evidence>
<keyword evidence="4 8" id="KW-0808">Transferase</keyword>
<dbReference type="InterPro" id="IPR038029">
    <property type="entry name" value="GbiG_N_sf"/>
</dbReference>
<dbReference type="Pfam" id="PF11760">
    <property type="entry name" value="CbiG_N"/>
    <property type="match status" value="1"/>
</dbReference>
<evidence type="ECO:0000256" key="1">
    <source>
        <dbReference type="ARBA" id="ARBA00004953"/>
    </source>
</evidence>
<dbReference type="PANTHER" id="PTHR47036">
    <property type="entry name" value="COBALT-FACTOR III C(17)-METHYLTRANSFERASE-RELATED"/>
    <property type="match status" value="1"/>
</dbReference>
<organism evidence="8 9">
    <name type="scientific">Pseudocalidococcus azoricus BACA0444</name>
    <dbReference type="NCBI Taxonomy" id="2918990"/>
    <lineage>
        <taxon>Bacteria</taxon>
        <taxon>Bacillati</taxon>
        <taxon>Cyanobacteriota</taxon>
        <taxon>Cyanophyceae</taxon>
        <taxon>Acaryochloridales</taxon>
        <taxon>Thermosynechococcaceae</taxon>
        <taxon>Pseudocalidococcus</taxon>
        <taxon>Pseudocalidococcus azoricus</taxon>
    </lineage>
</organism>
<dbReference type="Gene3D" id="3.40.1010.10">
    <property type="entry name" value="Cobalt-precorrin-4 Transmethylase, Domain 1"/>
    <property type="match status" value="1"/>
</dbReference>
<dbReference type="GO" id="GO:0032259">
    <property type="term" value="P:methylation"/>
    <property type="evidence" value="ECO:0007669"/>
    <property type="project" value="UniProtKB-KW"/>
</dbReference>
<dbReference type="PANTHER" id="PTHR47036:SF1">
    <property type="entry name" value="COBALT-FACTOR III C(17)-METHYLTRANSFERASE-RELATED"/>
    <property type="match status" value="1"/>
</dbReference>
<keyword evidence="5" id="KW-0949">S-adenosyl-L-methionine</keyword>
<dbReference type="SUPFAM" id="SSF159672">
    <property type="entry name" value="CbiG N-terminal domain-like"/>
    <property type="match status" value="1"/>
</dbReference>
<evidence type="ECO:0000313" key="9">
    <source>
        <dbReference type="Proteomes" id="UP001268256"/>
    </source>
</evidence>
<dbReference type="EMBL" id="JAVMIP010000013">
    <property type="protein sequence ID" value="MDS3861525.1"/>
    <property type="molecule type" value="Genomic_DNA"/>
</dbReference>
<dbReference type="CDD" id="cd11646">
    <property type="entry name" value="Precorrin_3B_C17_MT"/>
    <property type="match status" value="1"/>
</dbReference>
<accession>A0AAE4JWL8</accession>
<protein>
    <submittedName>
        <fullName evidence="8">Precorrin-3B C(17)-methyltransferase</fullName>
        <ecNumber evidence="8">2.1.1.131</ecNumber>
    </submittedName>
</protein>
<dbReference type="AlphaFoldDB" id="A0AAE4JWL8"/>
<dbReference type="RefSeq" id="WP_322878766.1">
    <property type="nucleotide sequence ID" value="NZ_JAVMIP010000013.1"/>
</dbReference>
<keyword evidence="9" id="KW-1185">Reference proteome</keyword>
<dbReference type="InterPro" id="IPR014777">
    <property type="entry name" value="4pyrrole_Mease_sub1"/>
</dbReference>
<evidence type="ECO:0000259" key="7">
    <source>
        <dbReference type="Pfam" id="PF11760"/>
    </source>
</evidence>
<dbReference type="SUPFAM" id="SSF53790">
    <property type="entry name" value="Tetrapyrrole methylase"/>
    <property type="match status" value="1"/>
</dbReference>
<evidence type="ECO:0000313" key="8">
    <source>
        <dbReference type="EMBL" id="MDS3861525.1"/>
    </source>
</evidence>
<reference evidence="9" key="1">
    <citation type="submission" date="2023-07" db="EMBL/GenBank/DDBJ databases">
        <authorList>
            <person name="Luz R."/>
            <person name="Cordeiro R."/>
            <person name="Fonseca A."/>
            <person name="Goncalves V."/>
        </authorList>
    </citation>
    <scope>NUCLEOTIDE SEQUENCE [LARGE SCALE GENOMIC DNA]</scope>
    <source>
        <strain evidence="9">BACA0444</strain>
    </source>
</reference>
<name>A0AAE4JWL8_9CYAN</name>
<sequence length="478" mass="51950">MTIALITLNQASLITARKITAQFPHARIYGLANRTQAPDIAYTDFGETVRELFQAGVPIIGFCAAGILIRTLAPLLSNKWQEPPVLAVAEDGSAVVPLLGGLKGSNQLARQIANILEVNAAITTTGEIRFQTALLAPPPNYQLVNPEDAKDFLADLLAGASIKLIGTAPWLTESKIPFLASDQASDLVIEITNLETPLSEFNPSSKQLIYRYYPELTEAKPGKLVIVGTGPGDLAWMSPEVKTALLSATDWVGYKTYLNLVESLRLPQINRHESDNRVELDRAEMALDLAATGKSVAVVSSGDPGIFAMAAAVFEVLEQRAKPEWEGIELEVCPGISAFQAAGALVGAPMGHDFCVISLSDILKPWETIAQRITAAAQADFVIAFYNPVSSQRTWQLETAKEILLRYRPPETPGSLGRNLGRPGQTVIIQTLETLDVSQVDMRTVVIMGSSQTKLIQHNSRQWVYTPRFYPDSVSELS</sequence>
<dbReference type="GO" id="GO:0030789">
    <property type="term" value="F:precorrin-3B C17-methyltransferase activity"/>
    <property type="evidence" value="ECO:0007669"/>
    <property type="project" value="UniProtKB-EC"/>
</dbReference>
<feature type="domain" description="Tetrapyrrole methylase" evidence="6">
    <location>
        <begin position="223"/>
        <end position="435"/>
    </location>
</feature>
<dbReference type="Pfam" id="PF00590">
    <property type="entry name" value="TP_methylase"/>
    <property type="match status" value="1"/>
</dbReference>
<dbReference type="InterPro" id="IPR035996">
    <property type="entry name" value="4pyrrol_Methylase_sf"/>
</dbReference>
<comment type="caution">
    <text evidence="8">The sequence shown here is derived from an EMBL/GenBank/DDBJ whole genome shotgun (WGS) entry which is preliminary data.</text>
</comment>
<keyword evidence="3 8" id="KW-0489">Methyltransferase</keyword>
<proteinExistence type="predicted"/>
<evidence type="ECO:0000256" key="5">
    <source>
        <dbReference type="ARBA" id="ARBA00022691"/>
    </source>
</evidence>
<dbReference type="InterPro" id="IPR014776">
    <property type="entry name" value="4pyrrole_Mease_sub2"/>
</dbReference>
<dbReference type="EC" id="2.1.1.131" evidence="8"/>
<gene>
    <name evidence="8" type="primary">cobJ</name>
    <name evidence="8" type="ORF">RIF25_11980</name>
</gene>
<dbReference type="InterPro" id="IPR021744">
    <property type="entry name" value="CbiG_N"/>
</dbReference>
<dbReference type="Gene3D" id="3.30.950.10">
    <property type="entry name" value="Methyltransferase, Cobalt-precorrin-4 Transmethylase, Domain 2"/>
    <property type="match status" value="1"/>
</dbReference>
<dbReference type="GO" id="GO:0009236">
    <property type="term" value="P:cobalamin biosynthetic process"/>
    <property type="evidence" value="ECO:0007669"/>
    <property type="project" value="UniProtKB-KW"/>
</dbReference>
<dbReference type="InterPro" id="IPR000878">
    <property type="entry name" value="4pyrrol_Mease"/>
</dbReference>
<dbReference type="InterPro" id="IPR006363">
    <property type="entry name" value="Cbl_synth_CobJ/CibH_dom"/>
</dbReference>
<feature type="domain" description="Cobalamin synthesis G N-terminal" evidence="7">
    <location>
        <begin position="48"/>
        <end position="126"/>
    </location>
</feature>
<dbReference type="InterPro" id="IPR051810">
    <property type="entry name" value="Precorrin_MeTrfase"/>
</dbReference>